<feature type="compositionally biased region" description="Polar residues" evidence="1">
    <location>
        <begin position="53"/>
        <end position="81"/>
    </location>
</feature>
<feature type="domain" description="Rho-GAP" evidence="2">
    <location>
        <begin position="128"/>
        <end position="343"/>
    </location>
</feature>
<feature type="compositionally biased region" description="Polar residues" evidence="1">
    <location>
        <begin position="1900"/>
        <end position="1920"/>
    </location>
</feature>
<gene>
    <name evidence="3" type="ORF">MYAM1_001711</name>
</gene>
<feature type="compositionally biased region" description="Low complexity" evidence="1">
    <location>
        <begin position="1711"/>
        <end position="1722"/>
    </location>
</feature>
<evidence type="ECO:0000313" key="3">
    <source>
        <dbReference type="EMBL" id="WFC98977.1"/>
    </source>
</evidence>
<dbReference type="InterPro" id="IPR008936">
    <property type="entry name" value="Rho_GTPase_activation_prot"/>
</dbReference>
<dbReference type="Proteomes" id="UP001219567">
    <property type="component" value="Chromosome 2"/>
</dbReference>
<keyword evidence="4" id="KW-1185">Reference proteome</keyword>
<feature type="compositionally biased region" description="Polar residues" evidence="1">
    <location>
        <begin position="1806"/>
        <end position="1815"/>
    </location>
</feature>
<feature type="compositionally biased region" description="Low complexity" evidence="1">
    <location>
        <begin position="2142"/>
        <end position="2154"/>
    </location>
</feature>
<feature type="region of interest" description="Disordered" evidence="1">
    <location>
        <begin position="1"/>
        <end position="100"/>
    </location>
</feature>
<feature type="compositionally biased region" description="Low complexity" evidence="1">
    <location>
        <begin position="82"/>
        <end position="91"/>
    </location>
</feature>
<feature type="region of interest" description="Disordered" evidence="1">
    <location>
        <begin position="969"/>
        <end position="1450"/>
    </location>
</feature>
<name>A0AAJ5YWQ8_9BASI</name>
<feature type="compositionally biased region" description="Polar residues" evidence="1">
    <location>
        <begin position="1118"/>
        <end position="1128"/>
    </location>
</feature>
<feature type="compositionally biased region" description="Polar residues" evidence="1">
    <location>
        <begin position="708"/>
        <end position="728"/>
    </location>
</feature>
<feature type="compositionally biased region" description="Basic and acidic residues" evidence="1">
    <location>
        <begin position="2071"/>
        <end position="2082"/>
    </location>
</feature>
<dbReference type="Gene3D" id="1.10.555.10">
    <property type="entry name" value="Rho GTPase activation protein"/>
    <property type="match status" value="1"/>
</dbReference>
<feature type="compositionally biased region" description="Polar residues" evidence="1">
    <location>
        <begin position="1266"/>
        <end position="1283"/>
    </location>
</feature>
<dbReference type="InterPro" id="IPR000198">
    <property type="entry name" value="RhoGAP_dom"/>
</dbReference>
<evidence type="ECO:0000313" key="4">
    <source>
        <dbReference type="Proteomes" id="UP001219567"/>
    </source>
</evidence>
<feature type="compositionally biased region" description="Low complexity" evidence="1">
    <location>
        <begin position="1946"/>
        <end position="1958"/>
    </location>
</feature>
<feature type="compositionally biased region" description="Polar residues" evidence="1">
    <location>
        <begin position="786"/>
        <end position="811"/>
    </location>
</feature>
<sequence length="2181" mass="234198">MSWITARKDKQSIEKQPDVSAPALSESTGKDQERPLPQLPRDISRDNLAEIAQQPNGLDTQSQSVAVDGSNADQQASRLANTTTTPAAQPTSVDATKRPIGSFEVPQLEPVTLYGYTAVAWEHPMDIEEAYPVVVRILDEIRARGADSAQLLSSMAGDLSASGSTKLIKALLATYGTSEEADPQAAETFAEELRFSNVYNLVALLKWVLARIGCVVAERPAPEDAATKSPLTDLVLIQDHGFLSWSAYAAWRQREQQEGYPTTAYVLLTQALEPPVVRLLDTLLDFFALVATHSRHNGMTPSKIGRLFGPLLFGLPEDASFRETYTQFVRAGNALEHILLAFMRYHASMAQSQDMLPKRLLKHIRDYPRLLASDVDTSSAFVRTLPTTPISRTVREYARDLVHDVVQWPSQALITALDGGVSNAPIDLAEQSRKLLNIGASRRSKRRSNAAAPTDALSPLASQRWTDFADDGFDEMDRTRLSFDLREQDRKPGMNRMESMRWYPFEGRDLPDTKTDDGRLDWVIRFDEELQDEAKREPHVVSMQTSSLPRNHPDHFNGQDSDFPYDTRSVAGAPIALDELFPEVWADYLIGNGWSNRDEGVHRHANFAILQLSRVTGANAEDSLANISVSGADVAGKGTSSNNPTDTNATGSWFVVEEVVPESYRLTLDQRGRTFRHSLPMLRKLNQFRMVRAGLAPSSTVAVVHRAPSSSNPSVFGASPTSPLTDTQRTPRPDDGVSNTAAQPPTSGAAQVYSTQSLNAFGLAPAINSSKETTAKLPLDSVQRNASQLSNASQRSTVAPVSQVSVLSRNDSASHRPASRMSTEQGQDSNSSPLVKVPSVKQQPAKPSDVSALPVEASLNKAQPSLPASRHSTEYAPMSRLSMDAYPSARHSTDERGLDWNSNTDRVNVPNYAASASFMSENQEVEQDQVGSYAPKSGIPPEIIEEEPEAPQAQTQALGLDIQQDYPQTQRDVHAEVPSNATDVSAPFRSANRRNAPVSPSAIVMPKPLGDASKEVRDWPSSHQPRKLSQNASKLSLDTRVNSRQQRPPVIGLWEAQPEPNRVQQAATDRGQGSISPDSSRYREHLPNSSPPTASQRPGSRMRNMVSSLSGAARKTSGGAQQDETANYANREPRGKGSKRSLRNLFTSPFQTQRRPSTGDATQSRPWSPITHSMPSTLQRNERETSGGAPRSGRSSNATTPRMRDGSGSAYTPKSQHSAEYPNNQYGRTSAAGIRVPSDQAPTSPRSSKGFLGNLRNRGSSWLLKPTQQSKPMNTTRSPQFTASDLDEDDLPPPPPRLQQGSRVTLVGRTGSYGAESPNTSGAMLSPALSPNTRLTETGEMVPVSAEAPQPNLPSSERAATTIDGAGHDTQSASEAQSGPTSASLISDPHSAPSSGRPVSALGSRRLTRVPPPRVPENDVPASTASQSFEPRRDTSARASSPPALRTADRLGIWSANDDASSNLGSIGQNTASWSTTTPNIDAENRRATVYMDSYTSPVVQDTHQHETPAAQDTRVNAVPFDDSRASGSELEYASVLFPHQISSDPFARSDDSRTTSLSLPKGTPALPFMGAPVRSAAASNDQAPVSQVSTSSPTDKIHSPTLSDTTVMPNPHRASYIAANSLHKDLPSNQGTDASAASASNLSDSIKARSTTATAAPPPSAIGATNVSRSMVGSAAPSQAAEGTARRPSQSGVSTIRIPSARTTGLAPALSGLSGTTTTSLPWSQQPIATPRTMPRAGGRTDSYVPTMIPEESFERERNELGTTSMMVNPSSSDPGDVSLYVEATTTASMDPMENLRSNLDRDNVTTSRPSTDLESAEARWSDAISSPLPDTKGVAPTSTDFQALDPDEEAFFRAGLALETIPYSSDTLARDPLESTVSTNPLPNSEQVSAEKQDGNLDDNTQAKTFSKQQPITETTPANIHETASKPVTSPSFPGVDRPLAGFAKSTSSSSLAGSARHSRQSSRSSARDLLTSSPSRTSQVSNQSRPPSRGNPFAQATHSRSNEWADTTVRAANPTAGNPWPGMSTSDSFRGSLAGFKQPALPKSASQATSVGGMEISPLDVVMQPEGAVHEPKSWEKSTEAASSTPKRAAQDVDAEQNLENLESQPINPSVSGNAAQEVSATTKADKLSSDLQSHKEATPSSTTPSTLPKPSTHKRVPSATVEDVPEEVEDVPGTFPA</sequence>
<dbReference type="PANTHER" id="PTHR28093">
    <property type="entry name" value="MORPHOGENESIS-RELATED PROTEIN MSB1"/>
    <property type="match status" value="1"/>
</dbReference>
<organism evidence="3 4">
    <name type="scientific">Malassezia yamatoensis</name>
    <dbReference type="NCBI Taxonomy" id="253288"/>
    <lineage>
        <taxon>Eukaryota</taxon>
        <taxon>Fungi</taxon>
        <taxon>Dikarya</taxon>
        <taxon>Basidiomycota</taxon>
        <taxon>Ustilaginomycotina</taxon>
        <taxon>Malasseziomycetes</taxon>
        <taxon>Malasseziales</taxon>
        <taxon>Malasseziaceae</taxon>
        <taxon>Malassezia</taxon>
    </lineage>
</organism>
<evidence type="ECO:0000256" key="1">
    <source>
        <dbReference type="SAM" id="MobiDB-lite"/>
    </source>
</evidence>
<feature type="region of interest" description="Disordered" evidence="1">
    <location>
        <begin position="1546"/>
        <end position="1611"/>
    </location>
</feature>
<proteinExistence type="predicted"/>
<dbReference type="GO" id="GO:0007165">
    <property type="term" value="P:signal transduction"/>
    <property type="evidence" value="ECO:0007669"/>
    <property type="project" value="InterPro"/>
</dbReference>
<feature type="compositionally biased region" description="Polar residues" evidence="1">
    <location>
        <begin position="1877"/>
        <end position="1890"/>
    </location>
</feature>
<feature type="compositionally biased region" description="Polar residues" evidence="1">
    <location>
        <begin position="1997"/>
        <end position="2008"/>
    </location>
</feature>
<feature type="compositionally biased region" description="Polar residues" evidence="1">
    <location>
        <begin position="1209"/>
        <end position="1228"/>
    </location>
</feature>
<feature type="region of interest" description="Disordered" evidence="1">
    <location>
        <begin position="706"/>
        <end position="751"/>
    </location>
</feature>
<feature type="region of interest" description="Disordered" evidence="1">
    <location>
        <begin position="544"/>
        <end position="564"/>
    </location>
</feature>
<feature type="region of interest" description="Disordered" evidence="1">
    <location>
        <begin position="1671"/>
        <end position="1746"/>
    </location>
</feature>
<dbReference type="EMBL" id="CP119944">
    <property type="protein sequence ID" value="WFC98977.1"/>
    <property type="molecule type" value="Genomic_DNA"/>
</dbReference>
<feature type="compositionally biased region" description="Polar residues" evidence="1">
    <location>
        <begin position="1062"/>
        <end position="1079"/>
    </location>
</feature>
<dbReference type="SUPFAM" id="SSF48350">
    <property type="entry name" value="GTPase activation domain, GAP"/>
    <property type="match status" value="1"/>
</dbReference>
<feature type="compositionally biased region" description="Polar residues" evidence="1">
    <location>
        <begin position="737"/>
        <end position="751"/>
    </location>
</feature>
<feature type="region of interest" description="Disordered" evidence="1">
    <location>
        <begin position="1869"/>
        <end position="2181"/>
    </location>
</feature>
<feature type="compositionally biased region" description="Polar residues" evidence="1">
    <location>
        <begin position="2101"/>
        <end position="2126"/>
    </location>
</feature>
<feature type="compositionally biased region" description="Polar residues" evidence="1">
    <location>
        <begin position="1021"/>
        <end position="1046"/>
    </location>
</feature>
<dbReference type="InterPro" id="IPR012965">
    <property type="entry name" value="Msb1/Mug8_dom"/>
</dbReference>
<feature type="compositionally biased region" description="Polar residues" evidence="1">
    <location>
        <begin position="1087"/>
        <end position="1098"/>
    </location>
</feature>
<dbReference type="InterPro" id="IPR037508">
    <property type="entry name" value="Msb1/Mug8"/>
</dbReference>
<dbReference type="SMART" id="SM00324">
    <property type="entry name" value="RhoGAP"/>
    <property type="match status" value="1"/>
</dbReference>
<accession>A0AAJ5YWQ8</accession>
<feature type="compositionally biased region" description="Polar residues" evidence="1">
    <location>
        <begin position="1144"/>
        <end position="1179"/>
    </location>
</feature>
<dbReference type="Pfam" id="PF08101">
    <property type="entry name" value="Msb1-Mug8_dom"/>
    <property type="match status" value="1"/>
</dbReference>
<feature type="compositionally biased region" description="Polar residues" evidence="1">
    <location>
        <begin position="1317"/>
        <end position="1336"/>
    </location>
</feature>
<feature type="compositionally biased region" description="Polar residues" evidence="1">
    <location>
        <begin position="1973"/>
        <end position="1989"/>
    </location>
</feature>
<reference evidence="3 4" key="1">
    <citation type="submission" date="2023-03" db="EMBL/GenBank/DDBJ databases">
        <title>Mating type loci evolution in Malassezia.</title>
        <authorList>
            <person name="Coelho M.A."/>
        </authorList>
    </citation>
    <scope>NUCLEOTIDE SEQUENCE [LARGE SCALE GENOMIC DNA]</scope>
    <source>
        <strain evidence="3 4">CBS 9725</strain>
    </source>
</reference>
<feature type="compositionally biased region" description="Polar residues" evidence="1">
    <location>
        <begin position="1578"/>
        <end position="1609"/>
    </location>
</feature>
<evidence type="ECO:0000259" key="2">
    <source>
        <dbReference type="SMART" id="SM00324"/>
    </source>
</evidence>
<feature type="compositionally biased region" description="Basic and acidic residues" evidence="1">
    <location>
        <begin position="2127"/>
        <end position="2141"/>
    </location>
</feature>
<feature type="region of interest" description="Disordered" evidence="1">
    <location>
        <begin position="786"/>
        <end position="852"/>
    </location>
</feature>
<feature type="region of interest" description="Disordered" evidence="1">
    <location>
        <begin position="1795"/>
        <end position="1820"/>
    </location>
</feature>
<feature type="compositionally biased region" description="Polar residues" evidence="1">
    <location>
        <begin position="820"/>
        <end position="833"/>
    </location>
</feature>
<dbReference type="PANTHER" id="PTHR28093:SF1">
    <property type="entry name" value="MORPHOGENESIS-RELATED PROTEIN MSB1"/>
    <property type="match status" value="1"/>
</dbReference>
<feature type="compositionally biased region" description="Basic and acidic residues" evidence="1">
    <location>
        <begin position="1"/>
        <end position="17"/>
    </location>
</feature>
<protein>
    <recommendedName>
        <fullName evidence="2">Rho-GAP domain-containing protein</fullName>
    </recommendedName>
</protein>
<feature type="compositionally biased region" description="Polar residues" evidence="1">
    <location>
        <begin position="1369"/>
        <end position="1385"/>
    </location>
</feature>